<evidence type="ECO:0000313" key="2">
    <source>
        <dbReference type="EMBL" id="VDN35330.1"/>
    </source>
</evidence>
<dbReference type="OrthoDB" id="429427at2759"/>
<gene>
    <name evidence="2" type="ORF">GPUH_LOCUS20112</name>
</gene>
<dbReference type="Proteomes" id="UP000271098">
    <property type="component" value="Unassembled WGS sequence"/>
</dbReference>
<keyword evidence="3" id="KW-1185">Reference proteome</keyword>
<organism evidence="2 3">
    <name type="scientific">Gongylonema pulchrum</name>
    <dbReference type="NCBI Taxonomy" id="637853"/>
    <lineage>
        <taxon>Eukaryota</taxon>
        <taxon>Metazoa</taxon>
        <taxon>Ecdysozoa</taxon>
        <taxon>Nematoda</taxon>
        <taxon>Chromadorea</taxon>
        <taxon>Rhabditida</taxon>
        <taxon>Spirurina</taxon>
        <taxon>Spiruromorpha</taxon>
        <taxon>Spiruroidea</taxon>
        <taxon>Gongylonematidae</taxon>
        <taxon>Gongylonema</taxon>
    </lineage>
</organism>
<proteinExistence type="predicted"/>
<dbReference type="AlphaFoldDB" id="A0A3P7N6E1"/>
<evidence type="ECO:0000259" key="1">
    <source>
        <dbReference type="Pfam" id="PF26585"/>
    </source>
</evidence>
<accession>A0A3P7N6E1</accession>
<reference evidence="2 3" key="1">
    <citation type="submission" date="2018-11" db="EMBL/GenBank/DDBJ databases">
        <authorList>
            <consortium name="Pathogen Informatics"/>
        </authorList>
    </citation>
    <scope>NUCLEOTIDE SEQUENCE [LARGE SCALE GENOMIC DNA]</scope>
</reference>
<dbReference type="Pfam" id="PF26585">
    <property type="entry name" value="STX17_N"/>
    <property type="match status" value="1"/>
</dbReference>
<protein>
    <recommendedName>
        <fullName evidence="1">STX17-like N-terminal domain-containing protein</fullName>
    </recommendedName>
</protein>
<name>A0A3P7N6E1_9BILA</name>
<feature type="domain" description="STX17-like N-terminal" evidence="1">
    <location>
        <begin position="36"/>
        <end position="104"/>
    </location>
</feature>
<sequence length="168" mass="19409">MDRQTWVAIKLIRCLNHLSGVLSTEKMRELTLNGILNRKNTQNDSVASVSCKREASQKIDQLLGGLHQIMNLRGELNSSDAERFDDRIEPIRLQIQAVVNALNAFILTTTEIPEPKNIYDDLYEEYLRPQQLEENEQQQQQKQMRLNSMRLRVQQAKMDAAETKKLAS</sequence>
<dbReference type="InterPro" id="IPR059001">
    <property type="entry name" value="STX17_N"/>
</dbReference>
<dbReference type="EMBL" id="UYRT01089784">
    <property type="protein sequence ID" value="VDN35330.1"/>
    <property type="molecule type" value="Genomic_DNA"/>
</dbReference>
<evidence type="ECO:0000313" key="3">
    <source>
        <dbReference type="Proteomes" id="UP000271098"/>
    </source>
</evidence>
<feature type="non-terminal residue" evidence="2">
    <location>
        <position position="168"/>
    </location>
</feature>